<proteinExistence type="predicted"/>
<dbReference type="InterPro" id="IPR011011">
    <property type="entry name" value="Znf_FYVE_PHD"/>
</dbReference>
<accession>A0A507BY37</accession>
<evidence type="ECO:0000313" key="8">
    <source>
        <dbReference type="Proteomes" id="UP000319731"/>
    </source>
</evidence>
<keyword evidence="1" id="KW-0479">Metal-binding</keyword>
<comment type="caution">
    <text evidence="7">The sequence shown here is derived from an EMBL/GenBank/DDBJ whole genome shotgun (WGS) entry which is preliminary data.</text>
</comment>
<dbReference type="RefSeq" id="XP_031022259.1">
    <property type="nucleotide sequence ID" value="XM_031171769.1"/>
</dbReference>
<name>A0A507BY37_9FUNG</name>
<dbReference type="AlphaFoldDB" id="A0A507BY37"/>
<organism evidence="7 8">
    <name type="scientific">Synchytrium microbalum</name>
    <dbReference type="NCBI Taxonomy" id="1806994"/>
    <lineage>
        <taxon>Eukaryota</taxon>
        <taxon>Fungi</taxon>
        <taxon>Fungi incertae sedis</taxon>
        <taxon>Chytridiomycota</taxon>
        <taxon>Chytridiomycota incertae sedis</taxon>
        <taxon>Chytridiomycetes</taxon>
        <taxon>Synchytriales</taxon>
        <taxon>Synchytriaceae</taxon>
        <taxon>Synchytrium</taxon>
    </lineage>
</organism>
<dbReference type="SMART" id="SM00064">
    <property type="entry name" value="FYVE"/>
    <property type="match status" value="1"/>
</dbReference>
<dbReference type="InterPro" id="IPR013083">
    <property type="entry name" value="Znf_RING/FYVE/PHD"/>
</dbReference>
<dbReference type="GO" id="GO:0008270">
    <property type="term" value="F:zinc ion binding"/>
    <property type="evidence" value="ECO:0007669"/>
    <property type="project" value="UniProtKB-KW"/>
</dbReference>
<dbReference type="Gene3D" id="3.30.40.10">
    <property type="entry name" value="Zinc/RING finger domain, C3HC4 (zinc finger)"/>
    <property type="match status" value="1"/>
</dbReference>
<dbReference type="InterPro" id="IPR052113">
    <property type="entry name" value="FYVE-type_Zinc_Finger"/>
</dbReference>
<dbReference type="InterPro" id="IPR000306">
    <property type="entry name" value="Znf_FYVE"/>
</dbReference>
<keyword evidence="5" id="KW-0175">Coiled coil</keyword>
<dbReference type="OrthoDB" id="660555at2759"/>
<dbReference type="PANTHER" id="PTHR39490">
    <property type="entry name" value="ARRESTIN DOMAIN-CONTAINING PROTEIN D"/>
    <property type="match status" value="1"/>
</dbReference>
<dbReference type="EMBL" id="QEAO01000061">
    <property type="protein sequence ID" value="TPX30636.1"/>
    <property type="molecule type" value="Genomic_DNA"/>
</dbReference>
<dbReference type="PROSITE" id="PS50178">
    <property type="entry name" value="ZF_FYVE"/>
    <property type="match status" value="1"/>
</dbReference>
<dbReference type="InterPro" id="IPR017455">
    <property type="entry name" value="Znf_FYVE-rel"/>
</dbReference>
<evidence type="ECO:0000256" key="3">
    <source>
        <dbReference type="ARBA" id="ARBA00022833"/>
    </source>
</evidence>
<gene>
    <name evidence="7" type="ORF">SmJEL517_g05843</name>
</gene>
<dbReference type="Proteomes" id="UP000319731">
    <property type="component" value="Unassembled WGS sequence"/>
</dbReference>
<reference evidence="7 8" key="1">
    <citation type="journal article" date="2019" name="Sci. Rep.">
        <title>Comparative genomics of chytrid fungi reveal insights into the obligate biotrophic and pathogenic lifestyle of Synchytrium endobioticum.</title>
        <authorList>
            <person name="van de Vossenberg B.T.L.H."/>
            <person name="Warris S."/>
            <person name="Nguyen H.D.T."/>
            <person name="van Gent-Pelzer M.P.E."/>
            <person name="Joly D.L."/>
            <person name="van de Geest H.C."/>
            <person name="Bonants P.J.M."/>
            <person name="Smith D.S."/>
            <person name="Levesque C.A."/>
            <person name="van der Lee T.A.J."/>
        </authorList>
    </citation>
    <scope>NUCLEOTIDE SEQUENCE [LARGE SCALE GENOMIC DNA]</scope>
    <source>
        <strain evidence="7 8">JEL517</strain>
    </source>
</reference>
<evidence type="ECO:0000259" key="6">
    <source>
        <dbReference type="PROSITE" id="PS50178"/>
    </source>
</evidence>
<dbReference type="SUPFAM" id="SSF57903">
    <property type="entry name" value="FYVE/PHD zinc finger"/>
    <property type="match status" value="1"/>
</dbReference>
<dbReference type="Pfam" id="PF01363">
    <property type="entry name" value="FYVE"/>
    <property type="match status" value="1"/>
</dbReference>
<evidence type="ECO:0000256" key="4">
    <source>
        <dbReference type="PROSITE-ProRule" id="PRU00091"/>
    </source>
</evidence>
<sequence length="402" mass="44449">MLANTSSAPQTTTVDKKASLKARLRSELDESLVKLAQKSTQLEEKTSQHEILTKINSALHTEIKSIRSQLKDQMDASKGIEDSFWALARIVVGDAEIASKDVDHVMQVAQQRMDVDLQSPQPMQTPSDDEHLAALSRILYGDLKLTTSKGAWKAVCADITTLKNEANAQTSLVAQYEAQIQTLLSQHRSYETLLGQVAQEAASRTSQLDFEKNQIMREAIERTSASDNERLRVENIASELMMKGNEEVARLVRELEALQAMDRDNVAVKTELENRLSVMREVVNKQAAPHFLGSATLGRLVYGDLHKSFATHWKPDSEAKSCSQCSRAFGTLTRRHHCRSCGDVFCASHVAKQLNLTLGDLTISSTLGVSGKVCDACFNRLQGNTILDLESLHQGDVVAMEL</sequence>
<feature type="domain" description="FYVE-type" evidence="6">
    <location>
        <begin position="316"/>
        <end position="382"/>
    </location>
</feature>
<evidence type="ECO:0000313" key="7">
    <source>
        <dbReference type="EMBL" id="TPX30636.1"/>
    </source>
</evidence>
<keyword evidence="3" id="KW-0862">Zinc</keyword>
<keyword evidence="2 4" id="KW-0863">Zinc-finger</keyword>
<keyword evidence="8" id="KW-1185">Reference proteome</keyword>
<dbReference type="GeneID" id="42007066"/>
<dbReference type="PANTHER" id="PTHR39490:SF8">
    <property type="entry name" value="ZINC FINGER FYVE DOMAIN-CONTAINING PROTEIN 21"/>
    <property type="match status" value="1"/>
</dbReference>
<protein>
    <recommendedName>
        <fullName evidence="6">FYVE-type domain-containing protein</fullName>
    </recommendedName>
</protein>
<feature type="coiled-coil region" evidence="5">
    <location>
        <begin position="159"/>
        <end position="193"/>
    </location>
</feature>
<evidence type="ECO:0000256" key="5">
    <source>
        <dbReference type="SAM" id="Coils"/>
    </source>
</evidence>
<evidence type="ECO:0000256" key="1">
    <source>
        <dbReference type="ARBA" id="ARBA00022723"/>
    </source>
</evidence>
<evidence type="ECO:0000256" key="2">
    <source>
        <dbReference type="ARBA" id="ARBA00022771"/>
    </source>
</evidence>
<dbReference type="STRING" id="1806994.A0A507BY37"/>
<dbReference type="CDD" id="cd15760">
    <property type="entry name" value="FYVE_scVPS27p_like"/>
    <property type="match status" value="1"/>
</dbReference>